<gene>
    <name evidence="1" type="ORF">NITFAB_1810</name>
</gene>
<dbReference type="AlphaFoldDB" id="A0A2X0QWZ1"/>
<dbReference type="EMBL" id="LS423452">
    <property type="protein sequence ID" value="SPS06220.1"/>
    <property type="molecule type" value="Genomic_DNA"/>
</dbReference>
<reference evidence="1" key="1">
    <citation type="submission" date="2018-05" db="EMBL/GenBank/DDBJ databases">
        <authorList>
            <person name="Lanie J.A."/>
            <person name="Ng W.-L."/>
            <person name="Kazmierczak K.M."/>
            <person name="Andrzejewski T.M."/>
            <person name="Davidsen T.M."/>
            <person name="Wayne K.J."/>
            <person name="Tettelin H."/>
            <person name="Glass J.I."/>
            <person name="Rusch D."/>
            <person name="Podicherti R."/>
            <person name="Tsui H.-C.T."/>
            <person name="Winkler M.E."/>
        </authorList>
    </citation>
    <scope>NUCLEOTIDE SEQUENCE</scope>
    <source>
        <strain evidence="1">KNB</strain>
    </source>
</reference>
<protein>
    <submittedName>
        <fullName evidence="1">Uncharacterized protein</fullName>
    </submittedName>
</protein>
<proteinExistence type="predicted"/>
<sequence length="75" mass="8360">MAGITLAHAEAQLAAYLTAETKVLGSQRYEIEGRMLTRADLKEIRAGIQYWDDKVKNLSINAAGRNRSRTIVPGW</sequence>
<accession>A0A2X0QWZ1</accession>
<dbReference type="Pfam" id="PF19645">
    <property type="entry name" value="DUF6148"/>
    <property type="match status" value="1"/>
</dbReference>
<organism evidence="1">
    <name type="scientific">Candidatus Nitrotoga fabula</name>
    <dbReference type="NCBI Taxonomy" id="2182327"/>
    <lineage>
        <taxon>Bacteria</taxon>
        <taxon>Pseudomonadati</taxon>
        <taxon>Pseudomonadota</taxon>
        <taxon>Betaproteobacteria</taxon>
        <taxon>Nitrosomonadales</taxon>
        <taxon>Gallionellaceae</taxon>
        <taxon>Candidatus Nitrotoga</taxon>
    </lineage>
</organism>
<evidence type="ECO:0000313" key="1">
    <source>
        <dbReference type="EMBL" id="SPS06220.1"/>
    </source>
</evidence>
<name>A0A2X0QWZ1_9PROT</name>
<dbReference type="InterPro" id="IPR046146">
    <property type="entry name" value="DUF6148"/>
</dbReference>